<organism evidence="2 3">
    <name type="scientific">Candidatus Methylumidiphilus alinenensis</name>
    <dbReference type="NCBI Taxonomy" id="2202197"/>
    <lineage>
        <taxon>Bacteria</taxon>
        <taxon>Pseudomonadati</taxon>
        <taxon>Pseudomonadota</taxon>
        <taxon>Gammaproteobacteria</taxon>
        <taxon>Methylococcales</taxon>
        <taxon>Candidatus Methylumidiphilus</taxon>
    </lineage>
</organism>
<dbReference type="EMBL" id="QJPH01000294">
    <property type="protein sequence ID" value="PZN79673.1"/>
    <property type="molecule type" value="Genomic_DNA"/>
</dbReference>
<evidence type="ECO:0000313" key="2">
    <source>
        <dbReference type="EMBL" id="PZN79673.1"/>
    </source>
</evidence>
<evidence type="ECO:0008006" key="4">
    <source>
        <dbReference type="Google" id="ProtNLM"/>
    </source>
</evidence>
<sequence length="217" mass="25273">MSNLDIVFGYTKKIEKFLETEFKAEGRGLHTKINSIEYLLPIALIKKVRWIATIRNNMAHTEGFEFDNIDDFKSTCEAVLSELEAIRRDSAVLGKQRKAPLQLSPKAQHKRIKNQVDSLIDRRFKDQRKEYSAFVDTSRSIPLNQSKRGINNRNINKNIKKSTWKTMLAVALFILFGVIGISRWKEVSNFFNTYNNPVNLESIPYQDDDIKPKRRHK</sequence>
<reference evidence="2 3" key="1">
    <citation type="journal article" date="2018" name="Aquat. Microb. Ecol.">
        <title>Gammaproteobacterial methanotrophs dominate.</title>
        <authorList>
            <person name="Rissanen A.J."/>
            <person name="Saarenheimo J."/>
            <person name="Tiirola M."/>
            <person name="Peura S."/>
            <person name="Aalto S.L."/>
            <person name="Karvinen A."/>
            <person name="Nykanen H."/>
        </authorList>
    </citation>
    <scope>NUCLEOTIDE SEQUENCE [LARGE SCALE GENOMIC DNA]</scope>
    <source>
        <strain evidence="2">AMbin10</strain>
    </source>
</reference>
<keyword evidence="1" id="KW-0472">Membrane</keyword>
<dbReference type="Proteomes" id="UP000249396">
    <property type="component" value="Unassembled WGS sequence"/>
</dbReference>
<accession>A0A2W4R8B3</accession>
<proteinExistence type="predicted"/>
<dbReference type="AlphaFoldDB" id="A0A2W4R8B3"/>
<comment type="caution">
    <text evidence="2">The sequence shown here is derived from an EMBL/GenBank/DDBJ whole genome shotgun (WGS) entry which is preliminary data.</text>
</comment>
<evidence type="ECO:0000313" key="3">
    <source>
        <dbReference type="Proteomes" id="UP000249396"/>
    </source>
</evidence>
<name>A0A2W4R8B3_9GAMM</name>
<gene>
    <name evidence="2" type="ORF">DM484_11155</name>
</gene>
<evidence type="ECO:0000256" key="1">
    <source>
        <dbReference type="SAM" id="Phobius"/>
    </source>
</evidence>
<feature type="transmembrane region" description="Helical" evidence="1">
    <location>
        <begin position="166"/>
        <end position="184"/>
    </location>
</feature>
<keyword evidence="1" id="KW-0812">Transmembrane</keyword>
<protein>
    <recommendedName>
        <fullName evidence="4">DUF4145 domain-containing protein</fullName>
    </recommendedName>
</protein>
<keyword evidence="1" id="KW-1133">Transmembrane helix</keyword>